<protein>
    <submittedName>
        <fullName evidence="1">Uncharacterized protein</fullName>
    </submittedName>
</protein>
<name>A0ABU3R4F8_9GAMM</name>
<comment type="caution">
    <text evidence="1">The sequence shown here is derived from an EMBL/GenBank/DDBJ whole genome shotgun (WGS) entry which is preliminary data.</text>
</comment>
<accession>A0ABU3R4F8</accession>
<dbReference type="EMBL" id="JAWCUA010000010">
    <property type="protein sequence ID" value="MDU0114568.1"/>
    <property type="molecule type" value="Genomic_DNA"/>
</dbReference>
<evidence type="ECO:0000313" key="2">
    <source>
        <dbReference type="Proteomes" id="UP001257914"/>
    </source>
</evidence>
<reference evidence="1 2" key="1">
    <citation type="submission" date="2023-10" db="EMBL/GenBank/DDBJ databases">
        <title>Psychrosphaera aquimaarina strain SW33 isolated from seawater.</title>
        <authorList>
            <person name="Bayburt H."/>
            <person name="Kim J.M."/>
            <person name="Choi B.J."/>
            <person name="Jeon C.O."/>
        </authorList>
    </citation>
    <scope>NUCLEOTIDE SEQUENCE [LARGE SCALE GENOMIC DNA]</scope>
    <source>
        <strain evidence="1 2">KCTC 52743</strain>
    </source>
</reference>
<keyword evidence="2" id="KW-1185">Reference proteome</keyword>
<organism evidence="1 2">
    <name type="scientific">Psychrosphaera aquimarina</name>
    <dbReference type="NCBI Taxonomy" id="2044854"/>
    <lineage>
        <taxon>Bacteria</taxon>
        <taxon>Pseudomonadati</taxon>
        <taxon>Pseudomonadota</taxon>
        <taxon>Gammaproteobacteria</taxon>
        <taxon>Alteromonadales</taxon>
        <taxon>Pseudoalteromonadaceae</taxon>
        <taxon>Psychrosphaera</taxon>
    </lineage>
</organism>
<dbReference type="Proteomes" id="UP001257914">
    <property type="component" value="Unassembled WGS sequence"/>
</dbReference>
<dbReference type="RefSeq" id="WP_315948248.1">
    <property type="nucleotide sequence ID" value="NZ_JAWCUA010000010.1"/>
</dbReference>
<sequence>MDIYKKQHIQKNIYDTGVLGLEIQAENGAMPAGHNGPYFDTELPTRNTAHWLMIFLHLFDTTQDSQWKCASEKCLNFLFSKEAKPHDITYFCREKR</sequence>
<gene>
    <name evidence="1" type="ORF">RT723_16540</name>
</gene>
<proteinExistence type="predicted"/>
<evidence type="ECO:0000313" key="1">
    <source>
        <dbReference type="EMBL" id="MDU0114568.1"/>
    </source>
</evidence>